<dbReference type="InterPro" id="IPR029063">
    <property type="entry name" value="SAM-dependent_MTases_sf"/>
</dbReference>
<evidence type="ECO:0000313" key="2">
    <source>
        <dbReference type="Proteomes" id="UP000799764"/>
    </source>
</evidence>
<gene>
    <name evidence="1" type="ORF">P171DRAFT_517620</name>
</gene>
<dbReference type="InterPro" id="IPR019410">
    <property type="entry name" value="Methyltransf_16"/>
</dbReference>
<dbReference type="PANTHER" id="PTHR14614:SF104">
    <property type="entry name" value="N-METHYLTRANSFERASE, PUTATIVE (AFU_ORTHOLOGUE AFUA_1G17750)-RELATED"/>
    <property type="match status" value="1"/>
</dbReference>
<name>A0A9P4PRM4_9PLEO</name>
<dbReference type="OrthoDB" id="407325at2759"/>
<dbReference type="PANTHER" id="PTHR14614">
    <property type="entry name" value="HEPATOCELLULAR CARCINOMA-ASSOCIATED ANTIGEN"/>
    <property type="match status" value="1"/>
</dbReference>
<dbReference type="Pfam" id="PF10294">
    <property type="entry name" value="Methyltransf_16"/>
    <property type="match status" value="1"/>
</dbReference>
<dbReference type="SUPFAM" id="SSF53335">
    <property type="entry name" value="S-adenosyl-L-methionine-dependent methyltransferases"/>
    <property type="match status" value="1"/>
</dbReference>
<dbReference type="GO" id="GO:0005737">
    <property type="term" value="C:cytoplasm"/>
    <property type="evidence" value="ECO:0007669"/>
    <property type="project" value="TreeGrafter"/>
</dbReference>
<proteinExistence type="predicted"/>
<dbReference type="EMBL" id="MU001494">
    <property type="protein sequence ID" value="KAF2450040.1"/>
    <property type="molecule type" value="Genomic_DNA"/>
</dbReference>
<dbReference type="AlphaFoldDB" id="A0A9P4PRM4"/>
<reference evidence="1" key="1">
    <citation type="journal article" date="2020" name="Stud. Mycol.">
        <title>101 Dothideomycetes genomes: a test case for predicting lifestyles and emergence of pathogens.</title>
        <authorList>
            <person name="Haridas S."/>
            <person name="Albert R."/>
            <person name="Binder M."/>
            <person name="Bloem J."/>
            <person name="Labutti K."/>
            <person name="Salamov A."/>
            <person name="Andreopoulos B."/>
            <person name="Baker S."/>
            <person name="Barry K."/>
            <person name="Bills G."/>
            <person name="Bluhm B."/>
            <person name="Cannon C."/>
            <person name="Castanera R."/>
            <person name="Culley D."/>
            <person name="Daum C."/>
            <person name="Ezra D."/>
            <person name="Gonzalez J."/>
            <person name="Henrissat B."/>
            <person name="Kuo A."/>
            <person name="Liang C."/>
            <person name="Lipzen A."/>
            <person name="Lutzoni F."/>
            <person name="Magnuson J."/>
            <person name="Mondo S."/>
            <person name="Nolan M."/>
            <person name="Ohm R."/>
            <person name="Pangilinan J."/>
            <person name="Park H.-J."/>
            <person name="Ramirez L."/>
            <person name="Alfaro M."/>
            <person name="Sun H."/>
            <person name="Tritt A."/>
            <person name="Yoshinaga Y."/>
            <person name="Zwiers L.-H."/>
            <person name="Turgeon B."/>
            <person name="Goodwin S."/>
            <person name="Spatafora J."/>
            <person name="Crous P."/>
            <person name="Grigoriev I."/>
        </authorList>
    </citation>
    <scope>NUCLEOTIDE SEQUENCE</scope>
    <source>
        <strain evidence="1">CBS 690.94</strain>
    </source>
</reference>
<sequence length="313" mass="35098">MLLPSLVTLRHPPSHELTPEDIFESSLGSVFVNDLKNQHGDDPTTTIVYRPSNPAYAEIALQPADVTGEEQRRKFAHYLWNAGILMAELVGGRPADGGEGHAVNEVWSEHSRWFDGEWWTGEEEEENWRVRGETVLELGAGVGLGGIMSAVTGAAEVAITDYPAPPILETLRKNAETNIPAELRANTAVYGHQWNVLDDDFAASHAHHYTRILAADCLWMTHEHENLAKSMLHFLSDSPDARVYVIAGFHTGRAKVALFFEERVPGVGLEIEELYEMNAEGKRRTWAAERDGGREDVGERKKWCVLARLRRRR</sequence>
<evidence type="ECO:0008006" key="3">
    <source>
        <dbReference type="Google" id="ProtNLM"/>
    </source>
</evidence>
<organism evidence="1 2">
    <name type="scientific">Karstenula rhodostoma CBS 690.94</name>
    <dbReference type="NCBI Taxonomy" id="1392251"/>
    <lineage>
        <taxon>Eukaryota</taxon>
        <taxon>Fungi</taxon>
        <taxon>Dikarya</taxon>
        <taxon>Ascomycota</taxon>
        <taxon>Pezizomycotina</taxon>
        <taxon>Dothideomycetes</taxon>
        <taxon>Pleosporomycetidae</taxon>
        <taxon>Pleosporales</taxon>
        <taxon>Massarineae</taxon>
        <taxon>Didymosphaeriaceae</taxon>
        <taxon>Karstenula</taxon>
    </lineage>
</organism>
<dbReference type="Gene3D" id="3.40.50.150">
    <property type="entry name" value="Vaccinia Virus protein VP39"/>
    <property type="match status" value="1"/>
</dbReference>
<keyword evidence="2" id="KW-1185">Reference proteome</keyword>
<dbReference type="Proteomes" id="UP000799764">
    <property type="component" value="Unassembled WGS sequence"/>
</dbReference>
<evidence type="ECO:0000313" key="1">
    <source>
        <dbReference type="EMBL" id="KAF2450040.1"/>
    </source>
</evidence>
<comment type="caution">
    <text evidence="1">The sequence shown here is derived from an EMBL/GenBank/DDBJ whole genome shotgun (WGS) entry which is preliminary data.</text>
</comment>
<dbReference type="GO" id="GO:0008757">
    <property type="term" value="F:S-adenosylmethionine-dependent methyltransferase activity"/>
    <property type="evidence" value="ECO:0007669"/>
    <property type="project" value="UniProtKB-ARBA"/>
</dbReference>
<protein>
    <recommendedName>
        <fullName evidence="3">Nicotinamide N-methyltransferase</fullName>
    </recommendedName>
</protein>
<accession>A0A9P4PRM4</accession>